<dbReference type="OrthoDB" id="3698941at2"/>
<evidence type="ECO:0000313" key="3">
    <source>
        <dbReference type="Proteomes" id="UP000308760"/>
    </source>
</evidence>
<reference evidence="2 3" key="2">
    <citation type="submission" date="2019-05" db="EMBL/GenBank/DDBJ databases">
        <title>Glycomyces buryatensis sp. nov.</title>
        <authorList>
            <person name="Nikitina E."/>
        </authorList>
    </citation>
    <scope>NUCLEOTIDE SEQUENCE [LARGE SCALE GENOMIC DNA]</scope>
    <source>
        <strain evidence="2 3">18</strain>
    </source>
</reference>
<keyword evidence="3" id="KW-1185">Reference proteome</keyword>
<dbReference type="EMBL" id="STGY01000007">
    <property type="protein sequence ID" value="THV43098.1"/>
    <property type="molecule type" value="Genomic_DNA"/>
</dbReference>
<proteinExistence type="predicted"/>
<evidence type="ECO:0000313" key="2">
    <source>
        <dbReference type="EMBL" id="THV43098.1"/>
    </source>
</evidence>
<feature type="domain" description="DUF4158" evidence="1">
    <location>
        <begin position="7"/>
        <end position="84"/>
    </location>
</feature>
<dbReference type="InterPro" id="IPR025296">
    <property type="entry name" value="DUF4158"/>
</dbReference>
<dbReference type="AlphaFoldDB" id="A0A4S8QFA9"/>
<name>A0A4S8QFA9_9ACTN</name>
<evidence type="ECO:0000259" key="1">
    <source>
        <dbReference type="Pfam" id="PF13700"/>
    </source>
</evidence>
<gene>
    <name evidence="2" type="ORF">FAB82_02370</name>
</gene>
<sequence>MSLDRLDELVDHWTLLEDERLLVGNKSGATGLGFALLLKFYTLYGRFPRGRSELAEDAIEFIATQVKVEPSEIALYEWEGRTNRFQVADPVPLGLPRVHRPGHGEVH</sequence>
<dbReference type="Proteomes" id="UP000308760">
    <property type="component" value="Unassembled WGS sequence"/>
</dbReference>
<organism evidence="2 3">
    <name type="scientific">Glycomyces buryatensis</name>
    <dbReference type="NCBI Taxonomy" id="2570927"/>
    <lineage>
        <taxon>Bacteria</taxon>
        <taxon>Bacillati</taxon>
        <taxon>Actinomycetota</taxon>
        <taxon>Actinomycetes</taxon>
        <taxon>Glycomycetales</taxon>
        <taxon>Glycomycetaceae</taxon>
        <taxon>Glycomyces</taxon>
    </lineage>
</organism>
<comment type="caution">
    <text evidence="2">The sequence shown here is derived from an EMBL/GenBank/DDBJ whole genome shotgun (WGS) entry which is preliminary data.</text>
</comment>
<dbReference type="Pfam" id="PF13700">
    <property type="entry name" value="DUF4158"/>
    <property type="match status" value="1"/>
</dbReference>
<dbReference type="RefSeq" id="WP_136532939.1">
    <property type="nucleotide sequence ID" value="NZ_STGY01000007.1"/>
</dbReference>
<reference evidence="3" key="1">
    <citation type="submission" date="2019-04" db="EMBL/GenBank/DDBJ databases">
        <title>Nocardioides xinjiangensis sp. nov.</title>
        <authorList>
            <person name="Liu S."/>
        </authorList>
    </citation>
    <scope>NUCLEOTIDE SEQUENCE [LARGE SCALE GENOMIC DNA]</scope>
    <source>
        <strain evidence="3">18</strain>
    </source>
</reference>
<protein>
    <submittedName>
        <fullName evidence="2">DUF4158 domain-containing protein</fullName>
    </submittedName>
</protein>
<accession>A0A4S8QFA9</accession>